<dbReference type="AlphaFoldDB" id="A0A1D3CZY8"/>
<protein>
    <submittedName>
        <fullName evidence="4">Coiled-coil domain-containing protein</fullName>
    </submittedName>
</protein>
<evidence type="ECO:0000256" key="1">
    <source>
        <dbReference type="ARBA" id="ARBA00008998"/>
    </source>
</evidence>
<comment type="caution">
    <text evidence="4">The sequence shown here is derived from an EMBL/GenBank/DDBJ whole genome shotgun (WGS) entry which is preliminary data.</text>
</comment>
<dbReference type="VEuPathDB" id="ToxoDB:LOC34621363"/>
<sequence length="232" mass="27161">MVFTYQCSRQLEISGIRALTVILLLYAAPGYEIYMGRDKYENEDLIAYAFPEDVWFHVSELSSAHVYVRMPFGQTDYERIPPEVVEEACQLTKHNSIEGCKQSEVTIVYTSAPNLKKTASMDTGQVGFKQQSKVKYVHNVKKDKDMIKRLEKTKKEANFDLKEKKAERDRRERNEMKAQLQQQKLQEEQRKKERQLEMELKTYQALQNPKPVAEYKGDGTIDSCRQIEEDFL</sequence>
<organism evidence="4 5">
    <name type="scientific">Cyclospora cayetanensis</name>
    <dbReference type="NCBI Taxonomy" id="88456"/>
    <lineage>
        <taxon>Eukaryota</taxon>
        <taxon>Sar</taxon>
        <taxon>Alveolata</taxon>
        <taxon>Apicomplexa</taxon>
        <taxon>Conoidasida</taxon>
        <taxon>Coccidia</taxon>
        <taxon>Eucoccidiorida</taxon>
        <taxon>Eimeriorina</taxon>
        <taxon>Eimeriidae</taxon>
        <taxon>Cyclospora</taxon>
    </lineage>
</organism>
<dbReference type="PANTHER" id="PTHR13049:SF2">
    <property type="entry name" value="COILED-COIL DOMAIN-CONTAINING PROTEIN 25"/>
    <property type="match status" value="1"/>
</dbReference>
<keyword evidence="2" id="KW-0175">Coiled coil</keyword>
<comment type="similarity">
    <text evidence="1">Belongs to the CCDC25 family.</text>
</comment>
<feature type="coiled-coil region" evidence="2">
    <location>
        <begin position="147"/>
        <end position="206"/>
    </location>
</feature>
<evidence type="ECO:0000256" key="2">
    <source>
        <dbReference type="SAM" id="Coils"/>
    </source>
</evidence>
<dbReference type="EMBL" id="JROU02001330">
    <property type="protein sequence ID" value="OEH76774.1"/>
    <property type="molecule type" value="Genomic_DNA"/>
</dbReference>
<keyword evidence="5" id="KW-1185">Reference proteome</keyword>
<dbReference type="InterPro" id="IPR039730">
    <property type="entry name" value="Jlp2/Ccd25"/>
</dbReference>
<dbReference type="PANTHER" id="PTHR13049">
    <property type="entry name" value="DUF814-RELATED"/>
    <property type="match status" value="1"/>
</dbReference>
<feature type="domain" description="NFACT RNA-binding" evidence="3">
    <location>
        <begin position="29"/>
        <end position="129"/>
    </location>
</feature>
<proteinExistence type="inferred from homology"/>
<dbReference type="InParanoid" id="A0A1D3CZY8"/>
<reference evidence="4 5" key="1">
    <citation type="journal article" date="2016" name="BMC Genomics">
        <title>Comparative genomics reveals Cyclospora cayetanensis possesses coccidia-like metabolism and invasion components but unique surface antigens.</title>
        <authorList>
            <person name="Liu S."/>
            <person name="Wang L."/>
            <person name="Zheng H."/>
            <person name="Xu Z."/>
            <person name="Roellig D.M."/>
            <person name="Li N."/>
            <person name="Frace M.A."/>
            <person name="Tang K."/>
            <person name="Arrowood M.J."/>
            <person name="Moss D.M."/>
            <person name="Zhang L."/>
            <person name="Feng Y."/>
            <person name="Xiao L."/>
        </authorList>
    </citation>
    <scope>NUCLEOTIDE SEQUENCE [LARGE SCALE GENOMIC DNA]</scope>
    <source>
        <strain evidence="4 5">CHN_HEN01</strain>
    </source>
</reference>
<gene>
    <name evidence="4" type="ORF">cyc_04909</name>
</gene>
<dbReference type="Proteomes" id="UP000095192">
    <property type="component" value="Unassembled WGS sequence"/>
</dbReference>
<evidence type="ECO:0000313" key="4">
    <source>
        <dbReference type="EMBL" id="OEH76774.1"/>
    </source>
</evidence>
<dbReference type="VEuPathDB" id="ToxoDB:cyc_04909"/>
<evidence type="ECO:0000313" key="5">
    <source>
        <dbReference type="Proteomes" id="UP000095192"/>
    </source>
</evidence>
<name>A0A1D3CZY8_9EIME</name>
<dbReference type="InterPro" id="IPR008532">
    <property type="entry name" value="NFACT_RNA-bd"/>
</dbReference>
<accession>A0A1D3CZY8</accession>
<evidence type="ECO:0000259" key="3">
    <source>
        <dbReference type="Pfam" id="PF05670"/>
    </source>
</evidence>
<dbReference type="Pfam" id="PF05670">
    <property type="entry name" value="NFACT-R_1"/>
    <property type="match status" value="1"/>
</dbReference>